<dbReference type="RefSeq" id="WP_178080759.1">
    <property type="nucleotide sequence ID" value="NZ_CABVHF010000001.1"/>
</dbReference>
<protein>
    <submittedName>
        <fullName evidence="2">Uncharacterized protein</fullName>
    </submittedName>
</protein>
<dbReference type="EMBL" id="CABVHF010000001">
    <property type="protein sequence ID" value="VVM55381.1"/>
    <property type="molecule type" value="Genomic_DNA"/>
</dbReference>
<evidence type="ECO:0000256" key="1">
    <source>
        <dbReference type="SAM" id="MobiDB-lite"/>
    </source>
</evidence>
<gene>
    <name evidence="2" type="ORF">PS631_01041</name>
</gene>
<name>A0A5E6QHE0_PSEFL</name>
<evidence type="ECO:0000313" key="3">
    <source>
        <dbReference type="Proteomes" id="UP000399692"/>
    </source>
</evidence>
<reference evidence="2 3" key="1">
    <citation type="submission" date="2019-09" db="EMBL/GenBank/DDBJ databases">
        <authorList>
            <person name="Chandra G."/>
            <person name="Truman W A."/>
        </authorList>
    </citation>
    <scope>NUCLEOTIDE SEQUENCE [LARGE SCALE GENOMIC DNA]</scope>
    <source>
        <strain evidence="2">PS631</strain>
    </source>
</reference>
<feature type="compositionally biased region" description="Acidic residues" evidence="1">
    <location>
        <begin position="34"/>
        <end position="49"/>
    </location>
</feature>
<dbReference type="AlphaFoldDB" id="A0A5E6QHE0"/>
<feature type="region of interest" description="Disordered" evidence="1">
    <location>
        <begin position="1"/>
        <end position="49"/>
    </location>
</feature>
<organism evidence="2 3">
    <name type="scientific">Pseudomonas fluorescens</name>
    <dbReference type="NCBI Taxonomy" id="294"/>
    <lineage>
        <taxon>Bacteria</taxon>
        <taxon>Pseudomonadati</taxon>
        <taxon>Pseudomonadota</taxon>
        <taxon>Gammaproteobacteria</taxon>
        <taxon>Pseudomonadales</taxon>
        <taxon>Pseudomonadaceae</taxon>
        <taxon>Pseudomonas</taxon>
    </lineage>
</organism>
<evidence type="ECO:0000313" key="2">
    <source>
        <dbReference type="EMBL" id="VVM55381.1"/>
    </source>
</evidence>
<sequence length="49" mass="5311">MNPATEGLEEQGPSGVPFVNDPQKPANHGHTEVVEEEEDIDPVEPEEAD</sequence>
<proteinExistence type="predicted"/>
<dbReference type="Proteomes" id="UP000399692">
    <property type="component" value="Unassembled WGS sequence"/>
</dbReference>
<accession>A0A5E6QHE0</accession>